<evidence type="ECO:0000313" key="5">
    <source>
        <dbReference type="Proteomes" id="UP000053319"/>
    </source>
</evidence>
<dbReference type="InterPro" id="IPR045340">
    <property type="entry name" value="DUF6533"/>
</dbReference>
<sequence>MAQLFAEVSSTFTDNLCTIAGSVVFLYDSLITTGDEIQCFWGRKVTGAAILFYLNKYMNTLYLVWGLATFLKLSDESCTISTKGGTVVQVLNYFVQAVFTGIRVYALQKGLLLSCVTFCLSAVPVGMSFAEYSFGVTGENIFPFGCMGVYTGPAGLAKRGVVISRSCMIAADCIAIGATWFTLPRRRGLGHANLLKGTISDVLLVDGTVYFFILAILGCLHLTFTMISLAVPSLQVTSVFGDFTPSITAILISRFLLHLQSASIGAMGAGASQALTSHNSSVVFERAIGSLAASITLDDYFLHQGVPECSDQHGDEENEGRTSISSRDG</sequence>
<keyword evidence="2" id="KW-0812">Transmembrane</keyword>
<feature type="transmembrane region" description="Helical" evidence="2">
    <location>
        <begin position="239"/>
        <end position="257"/>
    </location>
</feature>
<evidence type="ECO:0000313" key="4">
    <source>
        <dbReference type="EMBL" id="EJF58091.1"/>
    </source>
</evidence>
<feature type="transmembrane region" description="Helical" evidence="2">
    <location>
        <begin position="203"/>
        <end position="227"/>
    </location>
</feature>
<keyword evidence="2" id="KW-0472">Membrane</keyword>
<dbReference type="EMBL" id="JH719440">
    <property type="protein sequence ID" value="EJF58091.1"/>
    <property type="molecule type" value="Genomic_DNA"/>
</dbReference>
<dbReference type="AlphaFoldDB" id="R7SPR5"/>
<dbReference type="GeneID" id="18835904"/>
<feature type="domain" description="DUF6533" evidence="3">
    <location>
        <begin position="17"/>
        <end position="58"/>
    </location>
</feature>
<accession>R7SPR5</accession>
<dbReference type="RefSeq" id="XP_007369197.1">
    <property type="nucleotide sequence ID" value="XM_007369135.1"/>
</dbReference>
<feature type="transmembrane region" description="Helical" evidence="2">
    <location>
        <begin position="162"/>
        <end position="183"/>
    </location>
</feature>
<dbReference type="Proteomes" id="UP000053319">
    <property type="component" value="Unassembled WGS sequence"/>
</dbReference>
<dbReference type="HOGENOM" id="CLU_053360_1_1_1"/>
<reference evidence="4 5" key="1">
    <citation type="journal article" date="2012" name="Science">
        <title>The Paleozoic origin of enzymatic lignin decomposition reconstructed from 31 fungal genomes.</title>
        <authorList>
            <person name="Floudas D."/>
            <person name="Binder M."/>
            <person name="Riley R."/>
            <person name="Barry K."/>
            <person name="Blanchette R.A."/>
            <person name="Henrissat B."/>
            <person name="Martinez A.T."/>
            <person name="Otillar R."/>
            <person name="Spatafora J.W."/>
            <person name="Yadav J.S."/>
            <person name="Aerts A."/>
            <person name="Benoit I."/>
            <person name="Boyd A."/>
            <person name="Carlson A."/>
            <person name="Copeland A."/>
            <person name="Coutinho P.M."/>
            <person name="de Vries R.P."/>
            <person name="Ferreira P."/>
            <person name="Findley K."/>
            <person name="Foster B."/>
            <person name="Gaskell J."/>
            <person name="Glotzer D."/>
            <person name="Gorecki P."/>
            <person name="Heitman J."/>
            <person name="Hesse C."/>
            <person name="Hori C."/>
            <person name="Igarashi K."/>
            <person name="Jurgens J.A."/>
            <person name="Kallen N."/>
            <person name="Kersten P."/>
            <person name="Kohler A."/>
            <person name="Kuees U."/>
            <person name="Kumar T.K.A."/>
            <person name="Kuo A."/>
            <person name="LaButti K."/>
            <person name="Larrondo L.F."/>
            <person name="Lindquist E."/>
            <person name="Ling A."/>
            <person name="Lombard V."/>
            <person name="Lucas S."/>
            <person name="Lundell T."/>
            <person name="Martin R."/>
            <person name="McLaughlin D.J."/>
            <person name="Morgenstern I."/>
            <person name="Morin E."/>
            <person name="Murat C."/>
            <person name="Nagy L.G."/>
            <person name="Nolan M."/>
            <person name="Ohm R.A."/>
            <person name="Patyshakuliyeva A."/>
            <person name="Rokas A."/>
            <person name="Ruiz-Duenas F.J."/>
            <person name="Sabat G."/>
            <person name="Salamov A."/>
            <person name="Samejima M."/>
            <person name="Schmutz J."/>
            <person name="Slot J.C."/>
            <person name="St John F."/>
            <person name="Stenlid J."/>
            <person name="Sun H."/>
            <person name="Sun S."/>
            <person name="Syed K."/>
            <person name="Tsang A."/>
            <person name="Wiebenga A."/>
            <person name="Young D."/>
            <person name="Pisabarro A."/>
            <person name="Eastwood D.C."/>
            <person name="Martin F."/>
            <person name="Cullen D."/>
            <person name="Grigoriev I.V."/>
            <person name="Hibbett D.S."/>
        </authorList>
    </citation>
    <scope>NUCLEOTIDE SEQUENCE [LARGE SCALE GENOMIC DNA]</scope>
    <source>
        <strain evidence="4 5">LYAD-421 SS1</strain>
    </source>
</reference>
<keyword evidence="2" id="KW-1133">Transmembrane helix</keyword>
<dbReference type="OrthoDB" id="2745993at2759"/>
<evidence type="ECO:0000256" key="2">
    <source>
        <dbReference type="SAM" id="Phobius"/>
    </source>
</evidence>
<protein>
    <recommendedName>
        <fullName evidence="3">DUF6533 domain-containing protein</fullName>
    </recommendedName>
</protein>
<dbReference type="Pfam" id="PF20151">
    <property type="entry name" value="DUF6533"/>
    <property type="match status" value="1"/>
</dbReference>
<feature type="transmembrane region" description="Helical" evidence="2">
    <location>
        <begin position="111"/>
        <end position="130"/>
    </location>
</feature>
<gene>
    <name evidence="4" type="ORF">DICSQDRAFT_139714</name>
</gene>
<dbReference type="KEGG" id="dsq:DICSQDRAFT_139714"/>
<evidence type="ECO:0000259" key="3">
    <source>
        <dbReference type="Pfam" id="PF20151"/>
    </source>
</evidence>
<name>R7SPR5_DICSQ</name>
<proteinExistence type="predicted"/>
<feature type="region of interest" description="Disordered" evidence="1">
    <location>
        <begin position="308"/>
        <end position="329"/>
    </location>
</feature>
<organism evidence="4 5">
    <name type="scientific">Dichomitus squalens (strain LYAD-421)</name>
    <name type="common">Western red white-rot fungus</name>
    <dbReference type="NCBI Taxonomy" id="732165"/>
    <lineage>
        <taxon>Eukaryota</taxon>
        <taxon>Fungi</taxon>
        <taxon>Dikarya</taxon>
        <taxon>Basidiomycota</taxon>
        <taxon>Agaricomycotina</taxon>
        <taxon>Agaricomycetes</taxon>
        <taxon>Polyporales</taxon>
        <taxon>Polyporaceae</taxon>
        <taxon>Dichomitus</taxon>
    </lineage>
</organism>
<dbReference type="OMA" id="CHIHETH"/>
<evidence type="ECO:0000256" key="1">
    <source>
        <dbReference type="SAM" id="MobiDB-lite"/>
    </source>
</evidence>